<name>A0A8J7IP35_9RHOB</name>
<dbReference type="Gene3D" id="3.10.450.50">
    <property type="match status" value="1"/>
</dbReference>
<evidence type="ECO:0000259" key="1">
    <source>
        <dbReference type="Pfam" id="PF12680"/>
    </source>
</evidence>
<dbReference type="AlphaFoldDB" id="A0A8J7IP35"/>
<dbReference type="InterPro" id="IPR037401">
    <property type="entry name" value="SnoaL-like"/>
</dbReference>
<protein>
    <submittedName>
        <fullName evidence="2">Nuclear transport factor 2 family protein</fullName>
    </submittedName>
</protein>
<dbReference type="Proteomes" id="UP000640583">
    <property type="component" value="Unassembled WGS sequence"/>
</dbReference>
<proteinExistence type="predicted"/>
<reference evidence="2" key="1">
    <citation type="submission" date="2020-10" db="EMBL/GenBank/DDBJ databases">
        <title>Paenihalocynthiibacter styelae gen. nov., sp. nov., isolated from stalked sea squirt Styela clava.</title>
        <authorList>
            <person name="Kim Y.-O."/>
            <person name="Yoon J.-H."/>
        </authorList>
    </citation>
    <scope>NUCLEOTIDE SEQUENCE</scope>
    <source>
        <strain evidence="2">MYP1-1</strain>
    </source>
</reference>
<dbReference type="Pfam" id="PF12680">
    <property type="entry name" value="SnoaL_2"/>
    <property type="match status" value="1"/>
</dbReference>
<comment type="caution">
    <text evidence="2">The sequence shown here is derived from an EMBL/GenBank/DDBJ whole genome shotgun (WGS) entry which is preliminary data.</text>
</comment>
<dbReference type="InterPro" id="IPR032710">
    <property type="entry name" value="NTF2-like_dom_sf"/>
</dbReference>
<dbReference type="SUPFAM" id="SSF54427">
    <property type="entry name" value="NTF2-like"/>
    <property type="match status" value="1"/>
</dbReference>
<evidence type="ECO:0000313" key="3">
    <source>
        <dbReference type="Proteomes" id="UP000640583"/>
    </source>
</evidence>
<evidence type="ECO:0000313" key="2">
    <source>
        <dbReference type="EMBL" id="MBI1494461.1"/>
    </source>
</evidence>
<feature type="domain" description="SnoaL-like" evidence="1">
    <location>
        <begin position="15"/>
        <end position="91"/>
    </location>
</feature>
<sequence length="121" mass="13141">MTTAIETAALTKLAEWKTAFNSGNGAGCAACYEEDAVMTAAPFGTFRGRAEIQAFWDDLVSKGFAEVAYTDAKVEVLNENEAVISASWTMNNAHGIITRELWVMQPDGQALLREDNFEAQG</sequence>
<dbReference type="RefSeq" id="WP_228849225.1">
    <property type="nucleotide sequence ID" value="NZ_JADCKQ010000009.1"/>
</dbReference>
<dbReference type="EMBL" id="JADCKQ010000009">
    <property type="protein sequence ID" value="MBI1494461.1"/>
    <property type="molecule type" value="Genomic_DNA"/>
</dbReference>
<accession>A0A8J7IP35</accession>
<gene>
    <name evidence="2" type="ORF">H1D41_12510</name>
</gene>
<keyword evidence="3" id="KW-1185">Reference proteome</keyword>
<organism evidence="2 3">
    <name type="scientific">Halocynthiibacter styelae</name>
    <dbReference type="NCBI Taxonomy" id="2761955"/>
    <lineage>
        <taxon>Bacteria</taxon>
        <taxon>Pseudomonadati</taxon>
        <taxon>Pseudomonadota</taxon>
        <taxon>Alphaproteobacteria</taxon>
        <taxon>Rhodobacterales</taxon>
        <taxon>Paracoccaceae</taxon>
        <taxon>Halocynthiibacter</taxon>
    </lineage>
</organism>